<evidence type="ECO:0000256" key="1">
    <source>
        <dbReference type="SAM" id="MobiDB-lite"/>
    </source>
</evidence>
<feature type="compositionally biased region" description="Low complexity" evidence="1">
    <location>
        <begin position="20"/>
        <end position="47"/>
    </location>
</feature>
<reference evidence="3" key="1">
    <citation type="submission" date="2013-05" db="EMBL/GenBank/DDBJ databases">
        <title>The Genome sequence of Mucor circinelloides f. circinelloides 1006PhL.</title>
        <authorList>
            <consortium name="The Broad Institute Genomics Platform"/>
            <person name="Cuomo C."/>
            <person name="Earl A."/>
            <person name="Findley K."/>
            <person name="Lee S.C."/>
            <person name="Walker B."/>
            <person name="Young S."/>
            <person name="Zeng Q."/>
            <person name="Gargeya S."/>
            <person name="Fitzgerald M."/>
            <person name="Haas B."/>
            <person name="Abouelleil A."/>
            <person name="Allen A.W."/>
            <person name="Alvarado L."/>
            <person name="Arachchi H.M."/>
            <person name="Berlin A.M."/>
            <person name="Chapman S.B."/>
            <person name="Gainer-Dewar J."/>
            <person name="Goldberg J."/>
            <person name="Griggs A."/>
            <person name="Gujja S."/>
            <person name="Hansen M."/>
            <person name="Howarth C."/>
            <person name="Imamovic A."/>
            <person name="Ireland A."/>
            <person name="Larimer J."/>
            <person name="McCowan C."/>
            <person name="Murphy C."/>
            <person name="Pearson M."/>
            <person name="Poon T.W."/>
            <person name="Priest M."/>
            <person name="Roberts A."/>
            <person name="Saif S."/>
            <person name="Shea T."/>
            <person name="Sisk P."/>
            <person name="Sykes S."/>
            <person name="Wortman J."/>
            <person name="Nusbaum C."/>
            <person name="Birren B."/>
        </authorList>
    </citation>
    <scope>NUCLEOTIDE SEQUENCE [LARGE SCALE GENOMIC DNA]</scope>
    <source>
        <strain evidence="3">1006PhL</strain>
    </source>
</reference>
<proteinExistence type="predicted"/>
<evidence type="ECO:0000313" key="3">
    <source>
        <dbReference type="Proteomes" id="UP000014254"/>
    </source>
</evidence>
<dbReference type="VEuPathDB" id="FungiDB:HMPREF1544_01951"/>
<feature type="compositionally biased region" description="Basic and acidic residues" evidence="1">
    <location>
        <begin position="58"/>
        <end position="68"/>
    </location>
</feature>
<feature type="region of interest" description="Disordered" evidence="1">
    <location>
        <begin position="1"/>
        <end position="96"/>
    </location>
</feature>
<gene>
    <name evidence="2" type="ORF">HMPREF1544_01951</name>
</gene>
<accession>S2JLK5</accession>
<dbReference type="EMBL" id="KE123911">
    <property type="protein sequence ID" value="EPB91246.1"/>
    <property type="molecule type" value="Genomic_DNA"/>
</dbReference>
<dbReference type="STRING" id="1220926.S2JLK5"/>
<dbReference type="AlphaFoldDB" id="S2JLK5"/>
<name>S2JLK5_MUCC1</name>
<protein>
    <submittedName>
        <fullName evidence="2">Uncharacterized protein</fullName>
    </submittedName>
</protein>
<sequence length="96" mass="10797">MDNYGYPISERNQDDQEQDSYQSSSSYHQTTHHTSSYSSSSYGYSSYADGAEDGTDSNDPHFTEEDYSRPNPNYPQPPESKHNPGPDPGKYSAFVL</sequence>
<evidence type="ECO:0000313" key="2">
    <source>
        <dbReference type="EMBL" id="EPB91246.1"/>
    </source>
</evidence>
<dbReference type="InParanoid" id="S2JLK5"/>
<organism evidence="2 3">
    <name type="scientific">Mucor circinelloides f. circinelloides (strain 1006PhL)</name>
    <name type="common">Mucormycosis agent</name>
    <name type="synonym">Calyptromyces circinelloides</name>
    <dbReference type="NCBI Taxonomy" id="1220926"/>
    <lineage>
        <taxon>Eukaryota</taxon>
        <taxon>Fungi</taxon>
        <taxon>Fungi incertae sedis</taxon>
        <taxon>Mucoromycota</taxon>
        <taxon>Mucoromycotina</taxon>
        <taxon>Mucoromycetes</taxon>
        <taxon>Mucorales</taxon>
        <taxon>Mucorineae</taxon>
        <taxon>Mucoraceae</taxon>
        <taxon>Mucor</taxon>
    </lineage>
</organism>
<dbReference type="Proteomes" id="UP000014254">
    <property type="component" value="Unassembled WGS sequence"/>
</dbReference>
<keyword evidence="3" id="KW-1185">Reference proteome</keyword>